<dbReference type="EMBL" id="JAFBDH010000002">
    <property type="protein sequence ID" value="MBM7549744.1"/>
    <property type="molecule type" value="Genomic_DNA"/>
</dbReference>
<dbReference type="Pfam" id="PF01261">
    <property type="entry name" value="AP_endonuc_2"/>
    <property type="match status" value="1"/>
</dbReference>
<comment type="caution">
    <text evidence="2">The sequence shown here is derived from an EMBL/GenBank/DDBJ whole genome shotgun (WGS) entry which is preliminary data.</text>
</comment>
<keyword evidence="3" id="KW-1185">Reference proteome</keyword>
<dbReference type="InterPro" id="IPR001719">
    <property type="entry name" value="AP_endonuc_2"/>
</dbReference>
<dbReference type="GO" id="GO:0016853">
    <property type="term" value="F:isomerase activity"/>
    <property type="evidence" value="ECO:0007669"/>
    <property type="project" value="UniProtKB-KW"/>
</dbReference>
<evidence type="ECO:0000313" key="2">
    <source>
        <dbReference type="EMBL" id="MBM7549744.1"/>
    </source>
</evidence>
<organism evidence="2 3">
    <name type="scientific">Peptoniphilus gorbachii</name>
    <dbReference type="NCBI Taxonomy" id="411567"/>
    <lineage>
        <taxon>Bacteria</taxon>
        <taxon>Bacillati</taxon>
        <taxon>Bacillota</taxon>
        <taxon>Tissierellia</taxon>
        <taxon>Tissierellales</taxon>
        <taxon>Peptoniphilaceae</taxon>
        <taxon>Peptoniphilus</taxon>
    </lineage>
</organism>
<protein>
    <submittedName>
        <fullName evidence="2">Sugar phosphate isomerase/epimerase</fullName>
    </submittedName>
</protein>
<dbReference type="SUPFAM" id="SSF51658">
    <property type="entry name" value="Xylose isomerase-like"/>
    <property type="match status" value="1"/>
</dbReference>
<dbReference type="PANTHER" id="PTHR21445">
    <property type="entry name" value="ENDONUCLEASE IV ENDODEOXYRIBONUCLEASE IV"/>
    <property type="match status" value="1"/>
</dbReference>
<dbReference type="PANTHER" id="PTHR21445:SF0">
    <property type="entry name" value="APURINIC-APYRIMIDINIC ENDONUCLEASE"/>
    <property type="match status" value="1"/>
</dbReference>
<dbReference type="Gene3D" id="3.20.20.150">
    <property type="entry name" value="Divalent-metal-dependent TIM barrel enzymes"/>
    <property type="match status" value="1"/>
</dbReference>
<name>A0ABS2MI93_9FIRM</name>
<keyword evidence="2" id="KW-0413">Isomerase</keyword>
<sequence>MINIYIIFISSSLMWDFSEEEIFDYANKNEISGIEFWSQQIEDKRLSTKKIRDLSKKFKLDLTLHAKSWDLNLASINERIREVSLKEILDDIDLARNIGAKEITIHPGRFSVGFNKEIYYKFLKESLNTILDYSRNKNINVSIEVMEKIKNEFIVDLKSLKKLMGNNYDDFKYTLDISHCDSLEEIYSNLNNIKNISKCHISNRLKDKYHTELERGIFPMEEVIFKIGEKTIPMVIEGMEIGRSKTVLDKNIRYLKEKNLL</sequence>
<dbReference type="InterPro" id="IPR013022">
    <property type="entry name" value="Xyl_isomerase-like_TIM-brl"/>
</dbReference>
<gene>
    <name evidence="2" type="ORF">JOD41_000466</name>
</gene>
<feature type="domain" description="Xylose isomerase-like TIM barrel" evidence="1">
    <location>
        <begin position="23"/>
        <end position="257"/>
    </location>
</feature>
<reference evidence="2 3" key="1">
    <citation type="submission" date="2021-01" db="EMBL/GenBank/DDBJ databases">
        <title>Genomic Encyclopedia of Type Strains, Phase IV (KMG-IV): sequencing the most valuable type-strain genomes for metagenomic binning, comparative biology and taxonomic classification.</title>
        <authorList>
            <person name="Goeker M."/>
        </authorList>
    </citation>
    <scope>NUCLEOTIDE SEQUENCE [LARGE SCALE GENOMIC DNA]</scope>
    <source>
        <strain evidence="2 3">DSM 21461</strain>
    </source>
</reference>
<accession>A0ABS2MI93</accession>
<evidence type="ECO:0000313" key="3">
    <source>
        <dbReference type="Proteomes" id="UP000720595"/>
    </source>
</evidence>
<dbReference type="InterPro" id="IPR036237">
    <property type="entry name" value="Xyl_isomerase-like_sf"/>
</dbReference>
<dbReference type="RefSeq" id="WP_205051432.1">
    <property type="nucleotide sequence ID" value="NZ_JAFBDH010000002.1"/>
</dbReference>
<dbReference type="Proteomes" id="UP000720595">
    <property type="component" value="Unassembled WGS sequence"/>
</dbReference>
<dbReference type="SMART" id="SM00518">
    <property type="entry name" value="AP2Ec"/>
    <property type="match status" value="1"/>
</dbReference>
<proteinExistence type="predicted"/>
<evidence type="ECO:0000259" key="1">
    <source>
        <dbReference type="Pfam" id="PF01261"/>
    </source>
</evidence>